<dbReference type="PROSITE" id="PS51257">
    <property type="entry name" value="PROKAR_LIPOPROTEIN"/>
    <property type="match status" value="1"/>
</dbReference>
<feature type="non-terminal residue" evidence="2">
    <location>
        <position position="191"/>
    </location>
</feature>
<protein>
    <submittedName>
        <fullName evidence="2">Putative tick salivary cystatin</fullName>
    </submittedName>
</protein>
<name>L7MM60_RHIPC</name>
<evidence type="ECO:0000256" key="1">
    <source>
        <dbReference type="SAM" id="SignalP"/>
    </source>
</evidence>
<accession>L7MM60</accession>
<sequence>MAAPKPTCMIVLLGVWAVVLLGSCYADEEYVYDFKEQDPEGSPIYLKMAHYAVSKKRKARRCTTRLSNSTMSPLRLMEAIPPTISTSPRRRRTARSAKLLIRRRSVILPERGTKTVRRWYMLFFRRILPQWKTTTAMTRNEAHFFLPLHETSRKKVTCQPTREQMTDLNNHCLLTFFRANTGKINEDKLKK</sequence>
<keyword evidence="1" id="KW-0732">Signal</keyword>
<dbReference type="AlphaFoldDB" id="L7MM60"/>
<reference evidence="2" key="1">
    <citation type="submission" date="2012-11" db="EMBL/GenBank/DDBJ databases">
        <authorList>
            <person name="Lucero-Rivera Y.E."/>
            <person name="Tovar-Ramirez D."/>
        </authorList>
    </citation>
    <scope>NUCLEOTIDE SEQUENCE</scope>
    <source>
        <tissue evidence="2">Salivary gland</tissue>
    </source>
</reference>
<proteinExistence type="evidence at transcript level"/>
<reference evidence="2" key="2">
    <citation type="journal article" date="2015" name="J. Proteomics">
        <title>Sexual differences in the sialomes of the zebra tick, Rhipicephalus pulchellus.</title>
        <authorList>
            <person name="Tan A.W."/>
            <person name="Francischetti I.M."/>
            <person name="Slovak M."/>
            <person name="Kini R.M."/>
            <person name="Ribeiro J.M."/>
        </authorList>
    </citation>
    <scope>NUCLEOTIDE SEQUENCE</scope>
    <source>
        <tissue evidence="2">Salivary gland</tissue>
    </source>
</reference>
<feature type="chain" id="PRO_5003982145" evidence="1">
    <location>
        <begin position="27"/>
        <end position="191"/>
    </location>
</feature>
<feature type="signal peptide" evidence="1">
    <location>
        <begin position="1"/>
        <end position="26"/>
    </location>
</feature>
<dbReference type="EMBL" id="GACK01000047">
    <property type="protein sequence ID" value="JAA64987.1"/>
    <property type="molecule type" value="mRNA"/>
</dbReference>
<organism evidence="2">
    <name type="scientific">Rhipicephalus pulchellus</name>
    <name type="common">Yellow backed tick</name>
    <name type="synonym">Dermacentor pulchellus</name>
    <dbReference type="NCBI Taxonomy" id="72859"/>
    <lineage>
        <taxon>Eukaryota</taxon>
        <taxon>Metazoa</taxon>
        <taxon>Ecdysozoa</taxon>
        <taxon>Arthropoda</taxon>
        <taxon>Chelicerata</taxon>
        <taxon>Arachnida</taxon>
        <taxon>Acari</taxon>
        <taxon>Parasitiformes</taxon>
        <taxon>Ixodida</taxon>
        <taxon>Ixodoidea</taxon>
        <taxon>Ixodidae</taxon>
        <taxon>Rhipicephalinae</taxon>
        <taxon>Rhipicephalus</taxon>
        <taxon>Rhipicephalus</taxon>
    </lineage>
</organism>
<evidence type="ECO:0000313" key="2">
    <source>
        <dbReference type="EMBL" id="JAA64987.1"/>
    </source>
</evidence>